<gene>
    <name evidence="6" type="ORF">RSOLAG1IB_07766</name>
</gene>
<keyword evidence="1" id="KW-0285">Flavoprotein</keyword>
<evidence type="ECO:0000313" key="6">
    <source>
        <dbReference type="EMBL" id="CEL56380.1"/>
    </source>
</evidence>
<evidence type="ECO:0000313" key="7">
    <source>
        <dbReference type="Proteomes" id="UP000059188"/>
    </source>
</evidence>
<keyword evidence="2" id="KW-0274">FAD</keyword>
<dbReference type="OrthoDB" id="655030at2759"/>
<dbReference type="Gene3D" id="3.50.50.60">
    <property type="entry name" value="FAD/NAD(P)-binding domain"/>
    <property type="match status" value="1"/>
</dbReference>
<keyword evidence="4" id="KW-0503">Monooxygenase</keyword>
<dbReference type="PANTHER" id="PTHR46972">
    <property type="entry name" value="MONOOXYGENASE ASQM-RELATED"/>
    <property type="match status" value="1"/>
</dbReference>
<organism evidence="6 7">
    <name type="scientific">Thanatephorus cucumeris (strain AG1-IB / isolate 7/3/14)</name>
    <name type="common">Lettuce bottom rot fungus</name>
    <name type="synonym">Rhizoctonia solani</name>
    <dbReference type="NCBI Taxonomy" id="1108050"/>
    <lineage>
        <taxon>Eukaryota</taxon>
        <taxon>Fungi</taxon>
        <taxon>Dikarya</taxon>
        <taxon>Basidiomycota</taxon>
        <taxon>Agaricomycotina</taxon>
        <taxon>Agaricomycetes</taxon>
        <taxon>Cantharellales</taxon>
        <taxon>Ceratobasidiaceae</taxon>
        <taxon>Rhizoctonia</taxon>
        <taxon>Rhizoctonia solani AG-1</taxon>
    </lineage>
</organism>
<evidence type="ECO:0000259" key="5">
    <source>
        <dbReference type="Pfam" id="PF01494"/>
    </source>
</evidence>
<dbReference type="Proteomes" id="UP000059188">
    <property type="component" value="Unassembled WGS sequence"/>
</dbReference>
<dbReference type="GO" id="GO:0071949">
    <property type="term" value="F:FAD binding"/>
    <property type="evidence" value="ECO:0007669"/>
    <property type="project" value="InterPro"/>
</dbReference>
<dbReference type="PANTHER" id="PTHR46972:SF1">
    <property type="entry name" value="FAD DEPENDENT OXIDOREDUCTASE DOMAIN-CONTAINING PROTEIN"/>
    <property type="match status" value="1"/>
</dbReference>
<evidence type="ECO:0000256" key="3">
    <source>
        <dbReference type="ARBA" id="ARBA00023002"/>
    </source>
</evidence>
<name>A0A0B7FFI0_THACB</name>
<evidence type="ECO:0000256" key="4">
    <source>
        <dbReference type="ARBA" id="ARBA00023033"/>
    </source>
</evidence>
<evidence type="ECO:0000256" key="2">
    <source>
        <dbReference type="ARBA" id="ARBA00022827"/>
    </source>
</evidence>
<keyword evidence="7" id="KW-1185">Reference proteome</keyword>
<dbReference type="InterPro" id="IPR036188">
    <property type="entry name" value="FAD/NAD-bd_sf"/>
</dbReference>
<dbReference type="STRING" id="1108050.A0A0B7FFI0"/>
<accession>A0A0B7FFI0</accession>
<reference evidence="6 7" key="1">
    <citation type="submission" date="2014-11" db="EMBL/GenBank/DDBJ databases">
        <authorList>
            <person name="Wibberg Daniel"/>
        </authorList>
    </citation>
    <scope>NUCLEOTIDE SEQUENCE [LARGE SCALE GENOMIC DNA]</scope>
    <source>
        <strain evidence="6">Rhizoctonia solani AG1-IB 7/3/14</strain>
    </source>
</reference>
<dbReference type="AlphaFoldDB" id="A0A0B7FFI0"/>
<evidence type="ECO:0000256" key="1">
    <source>
        <dbReference type="ARBA" id="ARBA00022630"/>
    </source>
</evidence>
<keyword evidence="3" id="KW-0560">Oxidoreductase</keyword>
<dbReference type="EMBL" id="LN679121">
    <property type="protein sequence ID" value="CEL56380.1"/>
    <property type="molecule type" value="Genomic_DNA"/>
</dbReference>
<protein>
    <recommendedName>
        <fullName evidence="5">FAD-binding domain-containing protein</fullName>
    </recommendedName>
</protein>
<proteinExistence type="predicted"/>
<dbReference type="InterPro" id="IPR002938">
    <property type="entry name" value="FAD-bd"/>
</dbReference>
<sequence length="396" mass="44273">MSYPRIAIVGAGPAGLVLARILVNNSIIPDVFERDLSADYRPQGGSLDLHEHSGQHALREADLWPEFLKYARYDSQEAKFLDKHGNLIFHDRGSSETERGNKPEIDRTQLRNLLLQSLDPGVVRWGLALSTVEANSDKTYDLHFKNGHIERGYNLVVGADGAWSRVRPLVTPVVPFFSGMSMIQMDIPKPDGPKYESINSLVGRGAFYVFAAGQGMVAQRSSDNTIRVYPMFYSTTDEHTWAERFIEGPAEHARSKVIKQFEGWAPIFLEVMQATEGPVIPRPIYMFPVDHKWEARQGVTLIGDAGHVMTPAAGEGVNMAMWDGAELAKAIVAGVKEGNIDEKVHESELKLFKRAEESARRTQRNLRSIMVSDDIREGMKDMAKEHEEATGRSLWA</sequence>
<dbReference type="PRINTS" id="PR00420">
    <property type="entry name" value="RNGMNOXGNASE"/>
</dbReference>
<feature type="domain" description="FAD-binding" evidence="5">
    <location>
        <begin position="6"/>
        <end position="336"/>
    </location>
</feature>
<dbReference type="Pfam" id="PF01494">
    <property type="entry name" value="FAD_binding_3"/>
    <property type="match status" value="1"/>
</dbReference>
<dbReference type="GO" id="GO:0004497">
    <property type="term" value="F:monooxygenase activity"/>
    <property type="evidence" value="ECO:0007669"/>
    <property type="project" value="UniProtKB-KW"/>
</dbReference>
<dbReference type="SUPFAM" id="SSF51905">
    <property type="entry name" value="FAD/NAD(P)-binding domain"/>
    <property type="match status" value="1"/>
</dbReference>